<protein>
    <submittedName>
        <fullName evidence="2">Uncharacterized protein</fullName>
    </submittedName>
</protein>
<keyword evidence="1" id="KW-1133">Transmembrane helix</keyword>
<reference evidence="2 3" key="1">
    <citation type="journal article" date="2016" name="Nat. Commun.">
        <title>Thousands of microbial genomes shed light on interconnected biogeochemical processes in an aquifer system.</title>
        <authorList>
            <person name="Anantharaman K."/>
            <person name="Brown C.T."/>
            <person name="Hug L.A."/>
            <person name="Sharon I."/>
            <person name="Castelle C.J."/>
            <person name="Probst A.J."/>
            <person name="Thomas B.C."/>
            <person name="Singh A."/>
            <person name="Wilkins M.J."/>
            <person name="Karaoz U."/>
            <person name="Brodie E.L."/>
            <person name="Williams K.H."/>
            <person name="Hubbard S.S."/>
            <person name="Banfield J.F."/>
        </authorList>
    </citation>
    <scope>NUCLEOTIDE SEQUENCE [LARGE SCALE GENOMIC DNA]</scope>
</reference>
<dbReference type="Proteomes" id="UP000177140">
    <property type="component" value="Unassembled WGS sequence"/>
</dbReference>
<dbReference type="EMBL" id="MHTM01000041">
    <property type="protein sequence ID" value="OHA60999.1"/>
    <property type="molecule type" value="Genomic_DNA"/>
</dbReference>
<keyword evidence="1" id="KW-0812">Transmembrane</keyword>
<accession>A0A1G2QLP1</accession>
<evidence type="ECO:0000313" key="2">
    <source>
        <dbReference type="EMBL" id="OHA60999.1"/>
    </source>
</evidence>
<evidence type="ECO:0000313" key="3">
    <source>
        <dbReference type="Proteomes" id="UP000177140"/>
    </source>
</evidence>
<sequence length="91" mass="9470">MDGVQNNEGQGPMIGVVLVMTILIVGGVYMLFTRLNQNPQSAPTAGPSATTGEVKIDDTSTDINAIEADAAKINTTSLDSDLANFDQTVGQ</sequence>
<feature type="transmembrane region" description="Helical" evidence="1">
    <location>
        <begin position="12"/>
        <end position="32"/>
    </location>
</feature>
<dbReference type="AlphaFoldDB" id="A0A1G2QLP1"/>
<proteinExistence type="predicted"/>
<comment type="caution">
    <text evidence="2">The sequence shown here is derived from an EMBL/GenBank/DDBJ whole genome shotgun (WGS) entry which is preliminary data.</text>
</comment>
<keyword evidence="1" id="KW-0472">Membrane</keyword>
<organism evidence="2 3">
    <name type="scientific">Candidatus Vogelbacteria bacterium RIFOXYD2_FULL_44_9</name>
    <dbReference type="NCBI Taxonomy" id="1802441"/>
    <lineage>
        <taxon>Bacteria</taxon>
        <taxon>Candidatus Vogeliibacteriota</taxon>
    </lineage>
</organism>
<gene>
    <name evidence="2" type="ORF">A2556_02280</name>
</gene>
<evidence type="ECO:0000256" key="1">
    <source>
        <dbReference type="SAM" id="Phobius"/>
    </source>
</evidence>
<name>A0A1G2QLP1_9BACT</name>